<dbReference type="InterPro" id="IPR024654">
    <property type="entry name" value="Calcineurin-like_PHP_lpxH"/>
</dbReference>
<dbReference type="InterPro" id="IPR000979">
    <property type="entry name" value="Phosphodiesterase_MJ0936/Vps29"/>
</dbReference>
<dbReference type="SUPFAM" id="SSF56300">
    <property type="entry name" value="Metallo-dependent phosphatases"/>
    <property type="match status" value="1"/>
</dbReference>
<feature type="domain" description="Calcineurin-like phosphoesterase" evidence="3">
    <location>
        <begin position="6"/>
        <end position="152"/>
    </location>
</feature>
<dbReference type="RefSeq" id="WP_146368212.1">
    <property type="nucleotide sequence ID" value="NZ_CP042295.1"/>
</dbReference>
<keyword evidence="2" id="KW-0479">Metal-binding</keyword>
<evidence type="ECO:0000313" key="4">
    <source>
        <dbReference type="EMBL" id="QDY86562.1"/>
    </source>
</evidence>
<dbReference type="Gene3D" id="3.60.21.10">
    <property type="match status" value="1"/>
</dbReference>
<evidence type="ECO:0000256" key="1">
    <source>
        <dbReference type="ARBA" id="ARBA00008950"/>
    </source>
</evidence>
<dbReference type="GO" id="GO:0016787">
    <property type="term" value="F:hydrolase activity"/>
    <property type="evidence" value="ECO:0007669"/>
    <property type="project" value="UniProtKB-UniRule"/>
</dbReference>
<dbReference type="Pfam" id="PF12850">
    <property type="entry name" value="Metallophos_2"/>
    <property type="match status" value="1"/>
</dbReference>
<dbReference type="NCBIfam" id="TIGR00040">
    <property type="entry name" value="yfcE"/>
    <property type="match status" value="1"/>
</dbReference>
<dbReference type="GO" id="GO:0046872">
    <property type="term" value="F:metal ion binding"/>
    <property type="evidence" value="ECO:0007669"/>
    <property type="project" value="UniProtKB-KW"/>
</dbReference>
<accession>A0A5B8J687</accession>
<reference evidence="4 5" key="1">
    <citation type="journal article" date="2019" name="Microbiol. Resour. Announc.">
        <title>Complete Genome Sequences of Three Mycoplasma anserisalpingitis (Mycoplasma sp. 1220) Strains.</title>
        <authorList>
            <person name="Grozner D."/>
            <person name="Forro B."/>
            <person name="Kovacs A.B."/>
            <person name="Marton S."/>
            <person name="Banyai K."/>
            <person name="Kreizinger Z."/>
            <person name="Sulyok K.M."/>
            <person name="Gyuranecz M."/>
        </authorList>
    </citation>
    <scope>NUCLEOTIDE SEQUENCE [LARGE SCALE GENOMIC DNA]</scope>
    <source>
        <strain evidence="4 5">ATCC:BAA-2147</strain>
    </source>
</reference>
<dbReference type="PANTHER" id="PTHR11124">
    <property type="entry name" value="VACUOLAR SORTING PROTEIN VPS29"/>
    <property type="match status" value="1"/>
</dbReference>
<dbReference type="Proteomes" id="UP000318927">
    <property type="component" value="Chromosome"/>
</dbReference>
<gene>
    <name evidence="4" type="ORF">FRW55_00010</name>
</gene>
<dbReference type="KEGG" id="mans:FRW55_00010"/>
<dbReference type="EC" id="3.1.4.-" evidence="2"/>
<evidence type="ECO:0000259" key="3">
    <source>
        <dbReference type="Pfam" id="PF12850"/>
    </source>
</evidence>
<dbReference type="InterPro" id="IPR029052">
    <property type="entry name" value="Metallo-depent_PP-like"/>
</dbReference>
<evidence type="ECO:0000313" key="5">
    <source>
        <dbReference type="Proteomes" id="UP000318927"/>
    </source>
</evidence>
<keyword evidence="5" id="KW-1185">Reference proteome</keyword>
<proteinExistence type="inferred from homology"/>
<dbReference type="OrthoDB" id="9800565at2"/>
<comment type="similarity">
    <text evidence="1 2">Belongs to the metallophosphoesterase superfamily. YfcE family.</text>
</comment>
<comment type="cofactor">
    <cofactor evidence="2">
        <name>a divalent metal cation</name>
        <dbReference type="ChEBI" id="CHEBI:60240"/>
    </cofactor>
</comment>
<evidence type="ECO:0000256" key="2">
    <source>
        <dbReference type="RuleBase" id="RU362039"/>
    </source>
</evidence>
<dbReference type="AlphaFoldDB" id="A0A5B8J687"/>
<name>A0A5B8J687_9MOLU</name>
<organism evidence="4 5">
    <name type="scientific">Mycoplasma anserisalpingitidis</name>
    <dbReference type="NCBI Taxonomy" id="519450"/>
    <lineage>
        <taxon>Bacteria</taxon>
        <taxon>Bacillati</taxon>
        <taxon>Mycoplasmatota</taxon>
        <taxon>Mollicutes</taxon>
        <taxon>Mycoplasmataceae</taxon>
        <taxon>Mycoplasma</taxon>
    </lineage>
</organism>
<dbReference type="EMBL" id="CP042295">
    <property type="protein sequence ID" value="QDY86562.1"/>
    <property type="molecule type" value="Genomic_DNA"/>
</dbReference>
<sequence length="166" mass="19314">MNETIEILCMSDIHGNHRKAEEILKNEQYDISFFSGDSELSDSWIKKHFNFAVCGNNDFLSSLDSVVEVTISDFKFVLTHGHEFGNYNTLMDYQKLRSAFLKYKNSDLIIYGHTHFPKYFESKENYPAFINPGSITYPRFGSTFSYAKVKIDIKNKLILSVEFKNF</sequence>
<protein>
    <recommendedName>
        <fullName evidence="2">Phosphoesterase</fullName>
        <ecNumber evidence="2">3.1.4.-</ecNumber>
    </recommendedName>
</protein>